<dbReference type="SUPFAM" id="SSF56731">
    <property type="entry name" value="DNA primase core"/>
    <property type="match status" value="1"/>
</dbReference>
<dbReference type="Pfam" id="PF13155">
    <property type="entry name" value="Toprim_2"/>
    <property type="match status" value="1"/>
</dbReference>
<dbReference type="InterPro" id="IPR050219">
    <property type="entry name" value="DnaG_primase"/>
</dbReference>
<gene>
    <name evidence="2" type="ORF">Q604_UNBC00819G0001</name>
</gene>
<feature type="domain" description="Toprim" evidence="1">
    <location>
        <begin position="1"/>
        <end position="57"/>
    </location>
</feature>
<dbReference type="GO" id="GO:0006269">
    <property type="term" value="P:DNA replication, synthesis of primer"/>
    <property type="evidence" value="ECO:0007669"/>
    <property type="project" value="TreeGrafter"/>
</dbReference>
<dbReference type="AlphaFoldDB" id="W1YTU5"/>
<feature type="non-terminal residue" evidence="2">
    <location>
        <position position="1"/>
    </location>
</feature>
<dbReference type="PANTHER" id="PTHR30313:SF2">
    <property type="entry name" value="DNA PRIMASE"/>
    <property type="match status" value="1"/>
</dbReference>
<evidence type="ECO:0000259" key="1">
    <source>
        <dbReference type="PROSITE" id="PS50880"/>
    </source>
</evidence>
<dbReference type="InterPro" id="IPR006171">
    <property type="entry name" value="TOPRIM_dom"/>
</dbReference>
<proteinExistence type="predicted"/>
<dbReference type="EMBL" id="AZMM01000819">
    <property type="protein sequence ID" value="ETJ45175.1"/>
    <property type="molecule type" value="Genomic_DNA"/>
</dbReference>
<organism evidence="2">
    <name type="scientific">human gut metagenome</name>
    <dbReference type="NCBI Taxonomy" id="408170"/>
    <lineage>
        <taxon>unclassified sequences</taxon>
        <taxon>metagenomes</taxon>
        <taxon>organismal metagenomes</taxon>
    </lineage>
</organism>
<reference evidence="2" key="1">
    <citation type="submission" date="2013-12" db="EMBL/GenBank/DDBJ databases">
        <title>A Varibaculum cambriense genome reconstructed from a premature infant gut community with otherwise low bacterial novelty that shifts toward anaerobic metabolism during the third week of life.</title>
        <authorList>
            <person name="Brown C.T."/>
            <person name="Sharon I."/>
            <person name="Thomas B.C."/>
            <person name="Castelle C.J."/>
            <person name="Morowitz M.J."/>
            <person name="Banfield J.F."/>
        </authorList>
    </citation>
    <scope>NUCLEOTIDE SEQUENCE</scope>
</reference>
<name>W1YTU5_9ZZZZ</name>
<evidence type="ECO:0000313" key="2">
    <source>
        <dbReference type="EMBL" id="ETJ45175.1"/>
    </source>
</evidence>
<comment type="caution">
    <text evidence="2">The sequence shown here is derived from an EMBL/GenBank/DDBJ whole genome shotgun (WGS) entry which is preliminary data.</text>
</comment>
<sequence>SLGTAYTRDHGHILMRQADEIVLAYDMDGAGRQAAARAIELLQNTDFKVRVLAMPDGKDPDDYVRNHGGQAFKDLVAKAVKPLDYLLSESLIKHDTNDTEGMLL</sequence>
<dbReference type="PANTHER" id="PTHR30313">
    <property type="entry name" value="DNA PRIMASE"/>
    <property type="match status" value="1"/>
</dbReference>
<feature type="non-terminal residue" evidence="2">
    <location>
        <position position="104"/>
    </location>
</feature>
<dbReference type="Gene3D" id="3.40.1360.10">
    <property type="match status" value="1"/>
</dbReference>
<dbReference type="PROSITE" id="PS50880">
    <property type="entry name" value="TOPRIM"/>
    <property type="match status" value="1"/>
</dbReference>
<dbReference type="GO" id="GO:0005737">
    <property type="term" value="C:cytoplasm"/>
    <property type="evidence" value="ECO:0007669"/>
    <property type="project" value="TreeGrafter"/>
</dbReference>
<accession>W1YTU5</accession>
<protein>
    <submittedName>
        <fullName evidence="2">DNA primase</fullName>
    </submittedName>
</protein>